<keyword evidence="1" id="KW-0547">Nucleotide-binding</keyword>
<dbReference type="SUPFAM" id="SSF52540">
    <property type="entry name" value="P-loop containing nucleoside triphosphate hydrolases"/>
    <property type="match status" value="1"/>
</dbReference>
<organism evidence="7 8">
    <name type="scientific">Vagococcus entomophilus</name>
    <dbReference type="NCBI Taxonomy" id="1160095"/>
    <lineage>
        <taxon>Bacteria</taxon>
        <taxon>Bacillati</taxon>
        <taxon>Bacillota</taxon>
        <taxon>Bacilli</taxon>
        <taxon>Lactobacillales</taxon>
        <taxon>Enterococcaceae</taxon>
        <taxon>Vagococcus</taxon>
    </lineage>
</organism>
<dbReference type="PROSITE" id="PS51782">
    <property type="entry name" value="LYSM"/>
    <property type="match status" value="4"/>
</dbReference>
<dbReference type="SUPFAM" id="SSF54106">
    <property type="entry name" value="LysM domain"/>
    <property type="match status" value="4"/>
</dbReference>
<dbReference type="Gene3D" id="3.40.50.300">
    <property type="entry name" value="P-loop containing nucleotide triphosphate hydrolases"/>
    <property type="match status" value="1"/>
</dbReference>
<keyword evidence="2" id="KW-0067">ATP-binding</keyword>
<evidence type="ECO:0000313" key="8">
    <source>
        <dbReference type="Proteomes" id="UP000288669"/>
    </source>
</evidence>
<dbReference type="Gene3D" id="3.10.350.10">
    <property type="entry name" value="LysM domain"/>
    <property type="match status" value="4"/>
</dbReference>
<dbReference type="AlphaFoldDB" id="A0A430AIT9"/>
<feature type="compositionally biased region" description="Low complexity" evidence="3">
    <location>
        <begin position="364"/>
        <end position="376"/>
    </location>
</feature>
<dbReference type="InterPro" id="IPR018392">
    <property type="entry name" value="LysM"/>
</dbReference>
<dbReference type="CDD" id="cd00118">
    <property type="entry name" value="LysM"/>
    <property type="match status" value="4"/>
</dbReference>
<feature type="domain" description="LysM" evidence="6">
    <location>
        <begin position="448"/>
        <end position="491"/>
    </location>
</feature>
<name>A0A430AIT9_9ENTE</name>
<dbReference type="PROSITE" id="PS50893">
    <property type="entry name" value="ABC_TRANSPORTER_2"/>
    <property type="match status" value="1"/>
</dbReference>
<dbReference type="InterPro" id="IPR003439">
    <property type="entry name" value="ABC_transporter-like_ATP-bd"/>
</dbReference>
<feature type="domain" description="LysM" evidence="6">
    <location>
        <begin position="507"/>
        <end position="550"/>
    </location>
</feature>
<dbReference type="GO" id="GO:0005524">
    <property type="term" value="F:ATP binding"/>
    <property type="evidence" value="ECO:0007669"/>
    <property type="project" value="UniProtKB-KW"/>
</dbReference>
<dbReference type="PANTHER" id="PTHR46743:SF2">
    <property type="entry name" value="TEICHOIC ACIDS EXPORT ATP-BINDING PROTEIN TAGH"/>
    <property type="match status" value="1"/>
</dbReference>
<evidence type="ECO:0000256" key="4">
    <source>
        <dbReference type="SAM" id="Phobius"/>
    </source>
</evidence>
<feature type="transmembrane region" description="Helical" evidence="4">
    <location>
        <begin position="308"/>
        <end position="328"/>
    </location>
</feature>
<dbReference type="InterPro" id="IPR036779">
    <property type="entry name" value="LysM_dom_sf"/>
</dbReference>
<accession>A0A430AIT9</accession>
<keyword evidence="8" id="KW-1185">Reference proteome</keyword>
<dbReference type="OrthoDB" id="9778870at2"/>
<evidence type="ECO:0000256" key="1">
    <source>
        <dbReference type="ARBA" id="ARBA00022741"/>
    </source>
</evidence>
<dbReference type="InterPro" id="IPR027417">
    <property type="entry name" value="P-loop_NTPase"/>
</dbReference>
<protein>
    <recommendedName>
        <fullName evidence="9">Teichoic acid ABC transporter ATP-binding protein</fullName>
    </recommendedName>
</protein>
<keyword evidence="4" id="KW-0472">Membrane</keyword>
<evidence type="ECO:0000256" key="2">
    <source>
        <dbReference type="ARBA" id="ARBA00022840"/>
    </source>
</evidence>
<dbReference type="GO" id="GO:0016887">
    <property type="term" value="F:ATP hydrolysis activity"/>
    <property type="evidence" value="ECO:0007669"/>
    <property type="project" value="InterPro"/>
</dbReference>
<sequence>MVDKKVNVKIISVTKSHSNKQSFYKKIRNVFDEKNYLNTKFWVLKGVNAELASGEIVGIVGFSGSGKSTLCKMIHHEILPTSGKVETAGTTYLVNMEEAIQDNLCGIELLRQRLSKKDMNKKQLQKNIEDVIQFADLGSVMEQAVSSYSMEMRARLEISIGIQKNSDILIIDEALTLCDASFVKKCQDKFLELKEEGKTIVVVTPVLEQIERFCDKVIWLHFGNVQKFGQTFDVVHQYKKFMIWFTEKLSKQEQRAYNEKFRELQTSFSLKDLYTNTLEESATVKTREELKLIRSSLYKEENKKKNVLLSPFFFLVVLFLCFAGFLMIKENEQKKDSKDSYESKTAVMSKKRKQITAMTKSAVTTSSKPTTNSTTSSEEDTNPQEHLVKLGETLSGIAEKYKISMAELMDINKLTTADVYQGQILRLVKDKTEMTSQTTTDQAIEKKEEHVVSAGETLSTIAHKYHLTVEQLRAYNFLQSEQLSPGQILRLKQVTSATQDTTSDNNAFYTVQKGDTIYSIARRYNLTVKQIEEKNGLINSEISIGQVLDVAQMMVTTSTTSHSQNKTHTVAVGENLYRIAQKYGVSVEQLKEKNGLTSNEISVKQLLVIP</sequence>
<dbReference type="EMBL" id="NGJZ01000001">
    <property type="protein sequence ID" value="RSU07904.1"/>
    <property type="molecule type" value="Genomic_DNA"/>
</dbReference>
<proteinExistence type="predicted"/>
<dbReference type="InterPro" id="IPR003593">
    <property type="entry name" value="AAA+_ATPase"/>
</dbReference>
<reference evidence="7 8" key="1">
    <citation type="submission" date="2017-05" db="EMBL/GenBank/DDBJ databases">
        <title>Vagococcus spp. assemblies.</title>
        <authorList>
            <person name="Gulvik C.A."/>
        </authorList>
    </citation>
    <scope>NUCLEOTIDE SEQUENCE [LARGE SCALE GENOMIC DNA]</scope>
    <source>
        <strain evidence="7 8">DSM 24756</strain>
    </source>
</reference>
<evidence type="ECO:0000256" key="3">
    <source>
        <dbReference type="SAM" id="MobiDB-lite"/>
    </source>
</evidence>
<dbReference type="InterPro" id="IPR050683">
    <property type="entry name" value="Bact_Polysacc_Export_ATP-bd"/>
</dbReference>
<gene>
    <name evidence="7" type="ORF">CBF30_01300</name>
</gene>
<dbReference type="SMART" id="SM00257">
    <property type="entry name" value="LysM"/>
    <property type="match status" value="4"/>
</dbReference>
<evidence type="ECO:0008006" key="9">
    <source>
        <dbReference type="Google" id="ProtNLM"/>
    </source>
</evidence>
<evidence type="ECO:0000259" key="5">
    <source>
        <dbReference type="PROSITE" id="PS50893"/>
    </source>
</evidence>
<dbReference type="Pfam" id="PF00005">
    <property type="entry name" value="ABC_tran"/>
    <property type="match status" value="1"/>
</dbReference>
<comment type="caution">
    <text evidence="7">The sequence shown here is derived from an EMBL/GenBank/DDBJ whole genome shotgun (WGS) entry which is preliminary data.</text>
</comment>
<feature type="domain" description="ABC transporter" evidence="5">
    <location>
        <begin position="25"/>
        <end position="247"/>
    </location>
</feature>
<evidence type="ECO:0000259" key="6">
    <source>
        <dbReference type="PROSITE" id="PS51782"/>
    </source>
</evidence>
<feature type="domain" description="LysM" evidence="6">
    <location>
        <begin position="566"/>
        <end position="609"/>
    </location>
</feature>
<evidence type="ECO:0000313" key="7">
    <source>
        <dbReference type="EMBL" id="RSU07904.1"/>
    </source>
</evidence>
<dbReference type="Proteomes" id="UP000288669">
    <property type="component" value="Unassembled WGS sequence"/>
</dbReference>
<feature type="domain" description="LysM" evidence="6">
    <location>
        <begin position="384"/>
        <end position="427"/>
    </location>
</feature>
<dbReference type="SMART" id="SM00382">
    <property type="entry name" value="AAA"/>
    <property type="match status" value="1"/>
</dbReference>
<keyword evidence="4" id="KW-1133">Transmembrane helix</keyword>
<dbReference type="Pfam" id="PF01476">
    <property type="entry name" value="LysM"/>
    <property type="match status" value="4"/>
</dbReference>
<dbReference type="RefSeq" id="WP_126821980.1">
    <property type="nucleotide sequence ID" value="NZ_JBHLWU010000001.1"/>
</dbReference>
<dbReference type="PANTHER" id="PTHR46743">
    <property type="entry name" value="TEICHOIC ACIDS EXPORT ATP-BINDING PROTEIN TAGH"/>
    <property type="match status" value="1"/>
</dbReference>
<keyword evidence="4" id="KW-0812">Transmembrane</keyword>
<feature type="region of interest" description="Disordered" evidence="3">
    <location>
        <begin position="356"/>
        <end position="383"/>
    </location>
</feature>